<accession>A0A6J4GMI4</accession>
<evidence type="ECO:0000313" key="1">
    <source>
        <dbReference type="EMBL" id="CAA9199299.1"/>
    </source>
</evidence>
<dbReference type="AlphaFoldDB" id="A0A6J4GMI4"/>
<gene>
    <name evidence="1" type="ORF">FLA105534_02523</name>
</gene>
<organism evidence="1 2">
    <name type="scientific">Flavobacterium bizetiae</name>
    <dbReference type="NCBI Taxonomy" id="2704140"/>
    <lineage>
        <taxon>Bacteria</taxon>
        <taxon>Pseudomonadati</taxon>
        <taxon>Bacteroidota</taxon>
        <taxon>Flavobacteriia</taxon>
        <taxon>Flavobacteriales</taxon>
        <taxon>Flavobacteriaceae</taxon>
        <taxon>Flavobacterium</taxon>
    </lineage>
</organism>
<name>A0A6J4GMI4_9FLAO</name>
<evidence type="ECO:0000313" key="2">
    <source>
        <dbReference type="Proteomes" id="UP000479938"/>
    </source>
</evidence>
<proteinExistence type="predicted"/>
<protein>
    <submittedName>
        <fullName evidence="1">Uncharacterized protein</fullName>
    </submittedName>
</protein>
<sequence length="134" mass="15757">MSNFRYSICEPVNPEIIEKGKIDSSEIVQIFERFPWKLHLEKMENAKNVYYSPSIEFENLSNKNALAISAIGTPDQYEFYIFFKRPKVQKTWFGFSEKLNNNYTSDLLDQSKETTIGYLKALADNNINYLESRF</sequence>
<dbReference type="EMBL" id="CADCSU010000096">
    <property type="protein sequence ID" value="CAA9199299.1"/>
    <property type="molecule type" value="Genomic_DNA"/>
</dbReference>
<dbReference type="Proteomes" id="UP000479938">
    <property type="component" value="Unassembled WGS sequence"/>
</dbReference>
<keyword evidence="2" id="KW-1185">Reference proteome</keyword>
<reference evidence="1 2" key="1">
    <citation type="submission" date="2020-02" db="EMBL/GenBank/DDBJ databases">
        <authorList>
            <person name="Criscuolo A."/>
        </authorList>
    </citation>
    <scope>NUCLEOTIDE SEQUENCE [LARGE SCALE GENOMIC DNA]</scope>
    <source>
        <strain evidence="1">CIP105534</strain>
    </source>
</reference>
<dbReference type="RefSeq" id="WP_173971105.1">
    <property type="nucleotide sequence ID" value="NZ_CADCSU010000096.1"/>
</dbReference>